<dbReference type="InterPro" id="IPR017853">
    <property type="entry name" value="GH"/>
</dbReference>
<dbReference type="InterPro" id="IPR013780">
    <property type="entry name" value="Glyco_hydro_b"/>
</dbReference>
<keyword evidence="3" id="KW-0378">Hydrolase</keyword>
<dbReference type="EMBL" id="JAXAFO010000010">
    <property type="protein sequence ID" value="MDX6849187.1"/>
    <property type="molecule type" value="Genomic_DNA"/>
</dbReference>
<gene>
    <name evidence="10" type="primary">pulA</name>
    <name evidence="10" type="ORF">SCD92_07435</name>
</gene>
<dbReference type="Gene3D" id="2.60.40.1180">
    <property type="entry name" value="Golgi alpha-mannosidase II"/>
    <property type="match status" value="1"/>
</dbReference>
<dbReference type="InterPro" id="IPR024561">
    <property type="entry name" value="Pullul_strch_C"/>
</dbReference>
<evidence type="ECO:0000259" key="9">
    <source>
        <dbReference type="SMART" id="SM00642"/>
    </source>
</evidence>
<dbReference type="InterPro" id="IPR011839">
    <property type="entry name" value="Pullul_strch"/>
</dbReference>
<dbReference type="PANTHER" id="PTHR43002">
    <property type="entry name" value="GLYCOGEN DEBRANCHING ENZYME"/>
    <property type="match status" value="1"/>
</dbReference>
<dbReference type="Pfam" id="PF17967">
    <property type="entry name" value="Pullulanase_N2"/>
    <property type="match status" value="1"/>
</dbReference>
<dbReference type="SMART" id="SM00642">
    <property type="entry name" value="Aamy"/>
    <property type="match status" value="1"/>
</dbReference>
<evidence type="ECO:0000256" key="3">
    <source>
        <dbReference type="ARBA" id="ARBA00022801"/>
    </source>
</evidence>
<sequence length="1188" mass="128861">MGYKHLAGVIAAALISACGSDTNIYENHSSSSLNSSSVASSDSSSSMSSSSDVSFELPVELTDTQAIVFYQREDGNYDSWGLHLWNNDNCSGHAESAVTGITWDSPMPASGVDETLGAYFVLDLANSATAGGCLNFIVHSGDDKALGEGDLTLDLSRGNIALAQHGLANIEYPQDSSGESPLPFTLTQSQAAIFYMRPDADYDNWGLHLWNGGNCNALADNSINGVTWDAPMPPTGIDSDRGAYFILDLNDPGGCINFIVHQGDTKALGDADLAMDLTEGNIAFTEHGASAITYQGVSGPAQVSLAGFSAHWVDTNTLLWNTPDNTTEVKLYTDSTGTIAVSDNSVIGNTSITLATTSIKAQSVEKFPHLGDWQAWHIDTNTIDANSWLAGELVAAAYDSDGTLLKATSVQTQGAVDAYYTSHKKLGAWVENGVTHFAVWAPTAHELSVETFTDSDQNAMNTSVAMTREEDGVWVASIANDLHGHYYRYNLSVYHYLSDQIESVKVTDPYSLSLSENSALSQVVDLNRADTMPAGWQGHAVPALDAPEDHIIYEVHIRDFSALDSSTPEQYRGKYLAFTDSDSAPVQHLAHLQQAGLNTIHLLPTFDIATIDEATDARVDINGTVGELCALNTNASVCDSADANASLLSVLQSFDTSTGDAQALMNDLRAHDSFNWGYDPFHYSAPEGSYATNADGFTRIIEFRSMVQALHNMGLRVVMDVVYNHTNASGLWDASVLDKLVPGYYHRRNELSGAVETSSCCDNTASEHTMMEKLMVDSLVIWADAYQIDGFRFDLMGHHMRRNILAALQAVQAIDPDTYFYGEGWNFGEVVDNRRGTNAVQVNMAGTGVGSFNDRIRDAVRGGGPFDSGDALRRNQGFGTGLYHYPNEFNTASESERSALIDLTDRLRVNLAGSLTSFDLTDRHGNTVTGGQVPYFDLFAGYTQDPQESINYISKHDNQTLWDNLQYKAASSLTSAERVRMQNFSLSVPMLAQGIPFIHMGVDLLRSKSMQRDSYDSGDWFNRVDFTATHNNWNVGLPREDKDASNWDLIGQIIADLQAAPSSDDIAQAKALFAEWLTIRSGSPLFRLNDAQAVNSHLRFHNTGPDQIPGLIVMTLEDNTNIDPNFAAITLVFNPTAAVIELPAPLAGDFQLHPAQSNSVDATTRQAAVMGDQLSVPGLTTAVFVAYD</sequence>
<dbReference type="InterPro" id="IPR013784">
    <property type="entry name" value="Carb-bd-like_fold"/>
</dbReference>
<dbReference type="Gene3D" id="2.60.40.1110">
    <property type="match status" value="2"/>
</dbReference>
<dbReference type="Gene3D" id="2.60.40.10">
    <property type="entry name" value="Immunoglobulins"/>
    <property type="match status" value="1"/>
</dbReference>
<dbReference type="EC" id="3.2.1.41" evidence="6"/>
<feature type="domain" description="Glycosyl hydrolase family 13 catalytic" evidence="9">
    <location>
        <begin position="648"/>
        <end position="1048"/>
    </location>
</feature>
<dbReference type="RefSeq" id="WP_302721420.1">
    <property type="nucleotide sequence ID" value="NZ_JAULRU010000319.1"/>
</dbReference>
<evidence type="ECO:0000256" key="8">
    <source>
        <dbReference type="ARBA" id="ARBA00031076"/>
    </source>
</evidence>
<dbReference type="Pfam" id="PF02922">
    <property type="entry name" value="CBM_48"/>
    <property type="match status" value="1"/>
</dbReference>
<dbReference type="SUPFAM" id="SSF51445">
    <property type="entry name" value="(Trans)glycosidases"/>
    <property type="match status" value="1"/>
</dbReference>
<evidence type="ECO:0000256" key="7">
    <source>
        <dbReference type="ARBA" id="ARBA00029618"/>
    </source>
</evidence>
<dbReference type="Gene3D" id="3.20.20.80">
    <property type="entry name" value="Glycosidases"/>
    <property type="match status" value="1"/>
</dbReference>
<dbReference type="Pfam" id="PF03714">
    <property type="entry name" value="PUD"/>
    <property type="match status" value="2"/>
</dbReference>
<dbReference type="PROSITE" id="PS51257">
    <property type="entry name" value="PROKAR_LIPOPROTEIN"/>
    <property type="match status" value="1"/>
</dbReference>
<dbReference type="InterPro" id="IPR040671">
    <property type="entry name" value="Pullulanase_N2"/>
</dbReference>
<dbReference type="InterPro" id="IPR006047">
    <property type="entry name" value="GH13_cat_dom"/>
</dbReference>
<dbReference type="InterPro" id="IPR005323">
    <property type="entry name" value="CBM41_pullulanase"/>
</dbReference>
<comment type="similarity">
    <text evidence="1">Belongs to the glycosyl hydrolase 13 family.</text>
</comment>
<evidence type="ECO:0000256" key="5">
    <source>
        <dbReference type="ARBA" id="ARBA00023965"/>
    </source>
</evidence>
<dbReference type="Pfam" id="PF18494">
    <property type="entry name" value="Pullulanase_Ins"/>
    <property type="match status" value="1"/>
</dbReference>
<dbReference type="NCBIfam" id="TIGR02103">
    <property type="entry name" value="pullul_strch"/>
    <property type="match status" value="1"/>
</dbReference>
<dbReference type="InterPro" id="IPR014756">
    <property type="entry name" value="Ig_E-set"/>
</dbReference>
<dbReference type="Gene3D" id="2.60.40.1130">
    <property type="entry name" value="Rab geranylgeranyltransferase alpha-subunit, insert domain"/>
    <property type="match status" value="1"/>
</dbReference>
<dbReference type="SUPFAM" id="SSF49452">
    <property type="entry name" value="Starch-binding domain-like"/>
    <property type="match status" value="2"/>
</dbReference>
<evidence type="ECO:0000313" key="10">
    <source>
        <dbReference type="EMBL" id="MDX6849187.1"/>
    </source>
</evidence>
<evidence type="ECO:0000256" key="4">
    <source>
        <dbReference type="ARBA" id="ARBA00023295"/>
    </source>
</evidence>
<name>A0ABU4RWE2_9GAMM</name>
<evidence type="ECO:0000313" key="11">
    <source>
        <dbReference type="Proteomes" id="UP001273505"/>
    </source>
</evidence>
<dbReference type="SUPFAM" id="SSF81296">
    <property type="entry name" value="E set domains"/>
    <property type="match status" value="2"/>
</dbReference>
<comment type="catalytic activity">
    <reaction evidence="5">
        <text>Hydrolysis of (1-&gt;6)-alpha-D-glucosidic linkages in pullulan, amylopectin and glycogen, and in the alpha- and beta-limit dextrins of amylopectin and glycogen.</text>
        <dbReference type="EC" id="3.2.1.41"/>
    </reaction>
</comment>
<dbReference type="InterPro" id="IPR004193">
    <property type="entry name" value="Glyco_hydro_13_N"/>
</dbReference>
<evidence type="ECO:0000256" key="1">
    <source>
        <dbReference type="ARBA" id="ARBA00008061"/>
    </source>
</evidence>
<organism evidence="10 11">
    <name type="scientific">Gilvimarinus gilvus</name>
    <dbReference type="NCBI Taxonomy" id="3058038"/>
    <lineage>
        <taxon>Bacteria</taxon>
        <taxon>Pseudomonadati</taxon>
        <taxon>Pseudomonadota</taxon>
        <taxon>Gammaproteobacteria</taxon>
        <taxon>Cellvibrionales</taxon>
        <taxon>Cellvibrionaceae</taxon>
        <taxon>Gilvimarinus</taxon>
    </lineage>
</organism>
<dbReference type="Proteomes" id="UP001273505">
    <property type="component" value="Unassembled WGS sequence"/>
</dbReference>
<dbReference type="SUPFAM" id="SSF51011">
    <property type="entry name" value="Glycosyl hydrolase domain"/>
    <property type="match status" value="1"/>
</dbReference>
<keyword evidence="11" id="KW-1185">Reference proteome</keyword>
<keyword evidence="2" id="KW-0732">Signal</keyword>
<comment type="caution">
    <text evidence="10">The sequence shown here is derived from an EMBL/GenBank/DDBJ whole genome shotgun (WGS) entry which is preliminary data.</text>
</comment>
<evidence type="ECO:0000256" key="2">
    <source>
        <dbReference type="ARBA" id="ARBA00022729"/>
    </source>
</evidence>
<accession>A0ABU4RWE2</accession>
<dbReference type="CDD" id="cd11341">
    <property type="entry name" value="AmyAc_Pullulanase_LD-like"/>
    <property type="match status" value="1"/>
</dbReference>
<dbReference type="CDD" id="cd10315">
    <property type="entry name" value="CBM41_pullulanase"/>
    <property type="match status" value="2"/>
</dbReference>
<reference evidence="10 11" key="1">
    <citation type="submission" date="2023-11" db="EMBL/GenBank/DDBJ databases">
        <title>Gilvimarinus fulvus sp. nov., isolated from the surface of Kelp.</title>
        <authorList>
            <person name="Sun Y.Y."/>
            <person name="Gong Y."/>
            <person name="Du Z.J."/>
        </authorList>
    </citation>
    <scope>NUCLEOTIDE SEQUENCE [LARGE SCALE GENOMIC DNA]</scope>
    <source>
        <strain evidence="10 11">SDUM040013</strain>
    </source>
</reference>
<proteinExistence type="inferred from homology"/>
<dbReference type="InterPro" id="IPR013783">
    <property type="entry name" value="Ig-like_fold"/>
</dbReference>
<keyword evidence="4" id="KW-0326">Glycosidase</keyword>
<dbReference type="CDD" id="cd02860">
    <property type="entry name" value="E_set_Pullulanase"/>
    <property type="match status" value="1"/>
</dbReference>
<dbReference type="Pfam" id="PF11852">
    <property type="entry name" value="Pullul_strch_C"/>
    <property type="match status" value="1"/>
</dbReference>
<protein>
    <recommendedName>
        <fullName evidence="6">pullulanase</fullName>
        <ecNumber evidence="6">3.2.1.41</ecNumber>
    </recommendedName>
    <alternativeName>
        <fullName evidence="7">Alpha-dextrin endo-1,6-alpha-glucosidase</fullName>
    </alternativeName>
    <alternativeName>
        <fullName evidence="8">Pullulan 6-glucanohydrolase</fullName>
    </alternativeName>
</protein>
<evidence type="ECO:0000256" key="6">
    <source>
        <dbReference type="ARBA" id="ARBA00024062"/>
    </source>
</evidence>
<dbReference type="InterPro" id="IPR041111">
    <property type="entry name" value="Pullulanase_Ins"/>
</dbReference>